<dbReference type="SUPFAM" id="SSF49562">
    <property type="entry name" value="C2 domain (Calcium/lipid-binding domain, CaLB)"/>
    <property type="match status" value="2"/>
</dbReference>
<dbReference type="InterPro" id="IPR011011">
    <property type="entry name" value="Znf_FYVE_PHD"/>
</dbReference>
<dbReference type="InterPro" id="IPR035892">
    <property type="entry name" value="C2_domain_sf"/>
</dbReference>
<dbReference type="InterPro" id="IPR041282">
    <property type="entry name" value="FYVE_2"/>
</dbReference>
<dbReference type="GO" id="GO:0070382">
    <property type="term" value="C:exocytic vesicle"/>
    <property type="evidence" value="ECO:0007669"/>
    <property type="project" value="TreeGrafter"/>
</dbReference>
<reference evidence="3" key="1">
    <citation type="submission" date="2022-07" db="EMBL/GenBank/DDBJ databases">
        <title>Chromosome-level genome of Muraenolepis orangiensis.</title>
        <authorList>
            <person name="Kim J."/>
        </authorList>
    </citation>
    <scope>NUCLEOTIDE SEQUENCE</scope>
    <source>
        <strain evidence="3">KU_S4_2022</strain>
        <tissue evidence="3">Muscle</tissue>
    </source>
</reference>
<feature type="compositionally biased region" description="Polar residues" evidence="1">
    <location>
        <begin position="143"/>
        <end position="159"/>
    </location>
</feature>
<dbReference type="InterPro" id="IPR013083">
    <property type="entry name" value="Znf_RING/FYVE/PHD"/>
</dbReference>
<dbReference type="EMBL" id="JANIIK010000113">
    <property type="protein sequence ID" value="KAJ3592001.1"/>
    <property type="molecule type" value="Genomic_DNA"/>
</dbReference>
<dbReference type="PANTHER" id="PTHR45716">
    <property type="entry name" value="BITESIZE, ISOFORM I"/>
    <property type="match status" value="1"/>
</dbReference>
<feature type="non-terminal residue" evidence="3">
    <location>
        <position position="635"/>
    </location>
</feature>
<dbReference type="PROSITE" id="PS50004">
    <property type="entry name" value="C2"/>
    <property type="match status" value="2"/>
</dbReference>
<evidence type="ECO:0000259" key="2">
    <source>
        <dbReference type="PROSITE" id="PS50004"/>
    </source>
</evidence>
<evidence type="ECO:0000313" key="4">
    <source>
        <dbReference type="Proteomes" id="UP001148018"/>
    </source>
</evidence>
<evidence type="ECO:0000256" key="1">
    <source>
        <dbReference type="SAM" id="MobiDB-lite"/>
    </source>
</evidence>
<gene>
    <name evidence="3" type="ORF">NHX12_007131</name>
</gene>
<protein>
    <recommendedName>
        <fullName evidence="2">C2 domain-containing protein</fullName>
    </recommendedName>
</protein>
<dbReference type="Gene3D" id="3.30.40.10">
    <property type="entry name" value="Zinc/RING finger domain, C3HC4 (zinc finger)"/>
    <property type="match status" value="1"/>
</dbReference>
<feature type="region of interest" description="Disordered" evidence="1">
    <location>
        <begin position="242"/>
        <end position="300"/>
    </location>
</feature>
<keyword evidence="4" id="KW-1185">Reference proteome</keyword>
<dbReference type="SMART" id="SM00239">
    <property type="entry name" value="C2"/>
    <property type="match status" value="2"/>
</dbReference>
<dbReference type="CDD" id="cd04020">
    <property type="entry name" value="C2B_SLP_1-2-3-4"/>
    <property type="match status" value="1"/>
</dbReference>
<sequence>MEKTEVELNLCFLLEDERNMILKIKLRGSRRTQEAGQRECVRCLRTLGLVFDRGDLCEDCHLRVCNQCRVSSPKGRQWKCSVCAKISELKVVSGEWFFEERSKRYERRTVLGEVIKRTILSSPTAPKDKTPEREPTPEKQVPLHTQRSGTPKSTKSSIYTLMDGAKRKGVQSMHSDPSPRSHRGGGPALEPSGRPAVANNLRPPSDQSPLPGDSRRFRPDGAESVASFQSADSLLEKLPTGHPRAELATPTIAVSRASGSSDQSRSEFDLSVPASEASDDGLSLRSRSIPGLNGSEFSDEVEEEDIDALVSAGRGVSRRLSNAVSTSSTPCSERRWGYLNVPDSDAETSSINSMMSMYSETGDYGNARVSGEILLKISYSYKTGALNVLVKECHNLATADEKRQRTDAYIKTYLLPDKSRHSKRKTSIKFNSTNPVFNESLRYTISHSQLETRTLQLSVWHHDRFRHNSFLGEYIPAEKNLSLPLDQVHVNKKSFLKGKKTSSFTLPKGGMVELLVKEAKNLTALKSGGTSDPFVKGYLLPDSNKSTKHKTAVERRTVNPRWNHTFTYCGLQPGDLDNVCLELTVWDKEALASNVFLGGVRLGAGTGNSYGNEVDWMDSYGEEQQLWQSMMENPE</sequence>
<dbReference type="GO" id="GO:0006887">
    <property type="term" value="P:exocytosis"/>
    <property type="evidence" value="ECO:0007669"/>
    <property type="project" value="TreeGrafter"/>
</dbReference>
<dbReference type="PANTHER" id="PTHR45716:SF6">
    <property type="entry name" value="SYNAPTOTAGMIN-LIKE PROTEIN 5"/>
    <property type="match status" value="1"/>
</dbReference>
<dbReference type="SUPFAM" id="SSF57903">
    <property type="entry name" value="FYVE/PHD zinc finger"/>
    <property type="match status" value="1"/>
</dbReference>
<dbReference type="InterPro" id="IPR000008">
    <property type="entry name" value="C2_dom"/>
</dbReference>
<feature type="domain" description="C2" evidence="2">
    <location>
        <begin position="369"/>
        <end position="492"/>
    </location>
</feature>
<accession>A0A9Q0ICP7</accession>
<dbReference type="InterPro" id="IPR043567">
    <property type="entry name" value="SYTL1-5_C2B"/>
</dbReference>
<dbReference type="GO" id="GO:0042043">
    <property type="term" value="F:neurexin family protein binding"/>
    <property type="evidence" value="ECO:0007669"/>
    <property type="project" value="TreeGrafter"/>
</dbReference>
<feature type="compositionally biased region" description="Basic and acidic residues" evidence="1">
    <location>
        <begin position="126"/>
        <end position="137"/>
    </location>
</feature>
<dbReference type="Proteomes" id="UP001148018">
    <property type="component" value="Unassembled WGS sequence"/>
</dbReference>
<dbReference type="Pfam" id="PF02318">
    <property type="entry name" value="FYVE_2"/>
    <property type="match status" value="1"/>
</dbReference>
<name>A0A9Q0ICP7_9TELE</name>
<dbReference type="OrthoDB" id="195679at2759"/>
<comment type="caution">
    <text evidence="3">The sequence shown here is derived from an EMBL/GenBank/DDBJ whole genome shotgun (WGS) entry which is preliminary data.</text>
</comment>
<feature type="domain" description="C2" evidence="2">
    <location>
        <begin position="496"/>
        <end position="617"/>
    </location>
</feature>
<dbReference type="Gene3D" id="2.60.40.150">
    <property type="entry name" value="C2 domain"/>
    <property type="match status" value="2"/>
</dbReference>
<evidence type="ECO:0000313" key="3">
    <source>
        <dbReference type="EMBL" id="KAJ3592001.1"/>
    </source>
</evidence>
<organism evidence="3 4">
    <name type="scientific">Muraenolepis orangiensis</name>
    <name type="common">Patagonian moray cod</name>
    <dbReference type="NCBI Taxonomy" id="630683"/>
    <lineage>
        <taxon>Eukaryota</taxon>
        <taxon>Metazoa</taxon>
        <taxon>Chordata</taxon>
        <taxon>Craniata</taxon>
        <taxon>Vertebrata</taxon>
        <taxon>Euteleostomi</taxon>
        <taxon>Actinopterygii</taxon>
        <taxon>Neopterygii</taxon>
        <taxon>Teleostei</taxon>
        <taxon>Neoteleostei</taxon>
        <taxon>Acanthomorphata</taxon>
        <taxon>Zeiogadaria</taxon>
        <taxon>Gadariae</taxon>
        <taxon>Gadiformes</taxon>
        <taxon>Muraenolepidoidei</taxon>
        <taxon>Muraenolepididae</taxon>
        <taxon>Muraenolepis</taxon>
    </lineage>
</organism>
<dbReference type="GO" id="GO:0005886">
    <property type="term" value="C:plasma membrane"/>
    <property type="evidence" value="ECO:0007669"/>
    <property type="project" value="TreeGrafter"/>
</dbReference>
<feature type="region of interest" description="Disordered" evidence="1">
    <location>
        <begin position="121"/>
        <end position="228"/>
    </location>
</feature>
<dbReference type="FunFam" id="2.60.40.150:FF:000107">
    <property type="entry name" value="Synaptotagmin-like 5, isoform CRA_a"/>
    <property type="match status" value="1"/>
</dbReference>
<proteinExistence type="predicted"/>
<dbReference type="Pfam" id="PF00168">
    <property type="entry name" value="C2"/>
    <property type="match status" value="2"/>
</dbReference>
<dbReference type="AlphaFoldDB" id="A0A9Q0ICP7"/>
<dbReference type="PRINTS" id="PR00360">
    <property type="entry name" value="C2DOMAIN"/>
</dbReference>